<dbReference type="AlphaFoldDB" id="A0A2K0U599"/>
<feature type="transmembrane region" description="Helical" evidence="2">
    <location>
        <begin position="20"/>
        <end position="40"/>
    </location>
</feature>
<feature type="transmembrane region" description="Helical" evidence="2">
    <location>
        <begin position="52"/>
        <end position="71"/>
    </location>
</feature>
<dbReference type="EMBL" id="MTYI01000089">
    <property type="protein sequence ID" value="PNP52947.1"/>
    <property type="molecule type" value="Genomic_DNA"/>
</dbReference>
<keyword evidence="2" id="KW-0812">Transmembrane</keyword>
<keyword evidence="2" id="KW-1133">Transmembrane helix</keyword>
<dbReference type="Proteomes" id="UP000236290">
    <property type="component" value="Unassembled WGS sequence"/>
</dbReference>
<dbReference type="OrthoDB" id="3598799at2759"/>
<evidence type="ECO:0000313" key="3">
    <source>
        <dbReference type="EMBL" id="PNP52947.1"/>
    </source>
</evidence>
<feature type="compositionally biased region" description="Basic residues" evidence="1">
    <location>
        <begin position="99"/>
        <end position="110"/>
    </location>
</feature>
<comment type="caution">
    <text evidence="3">The sequence shown here is derived from an EMBL/GenBank/DDBJ whole genome shotgun (WGS) entry which is preliminary data.</text>
</comment>
<evidence type="ECO:0000256" key="2">
    <source>
        <dbReference type="SAM" id="Phobius"/>
    </source>
</evidence>
<sequence length="308" mass="34304">MWIPQVCILQQEEGATSVFFDLYISILELHFLLFLPNLVFYQVSGKISVPSILSDNFLFLYYCTFLAFFKLEMPAKTRKRKISEEEGDDVEEIVPPVKKTARTTQRKQPSKARAGPSNRVANSTLKKSKSASSSSKSAKSAIRRDADSLLHMIKDQYNNARSGMTGNNSLSSKISALLQDGLDTQNIMHQKSLGRIKTLQHTLDEYEAANRDSIKVRKPAEGAQWEQDAKDVSQVNKRAMELSIQMINGLVISGEHAKSLRSPPRSGDDVEQAAWRWVEGGIPPADDTWGSSARETLKAFAGVAKLLL</sequence>
<evidence type="ECO:0000256" key="1">
    <source>
        <dbReference type="SAM" id="MobiDB-lite"/>
    </source>
</evidence>
<feature type="compositionally biased region" description="Low complexity" evidence="1">
    <location>
        <begin position="130"/>
        <end position="140"/>
    </location>
</feature>
<organism evidence="3 4">
    <name type="scientific">Trichoderma harzianum</name>
    <name type="common">Hypocrea lixii</name>
    <dbReference type="NCBI Taxonomy" id="5544"/>
    <lineage>
        <taxon>Eukaryota</taxon>
        <taxon>Fungi</taxon>
        <taxon>Dikarya</taxon>
        <taxon>Ascomycota</taxon>
        <taxon>Pezizomycotina</taxon>
        <taxon>Sordariomycetes</taxon>
        <taxon>Hypocreomycetidae</taxon>
        <taxon>Hypocreales</taxon>
        <taxon>Hypocreaceae</taxon>
        <taxon>Trichoderma</taxon>
    </lineage>
</organism>
<protein>
    <submittedName>
        <fullName evidence="3">Uncharacterized protein</fullName>
    </submittedName>
</protein>
<reference evidence="3 4" key="1">
    <citation type="submission" date="2017-02" db="EMBL/GenBank/DDBJ databases">
        <title>Genomes of Trichoderma spp. with biocontrol activity.</title>
        <authorList>
            <person name="Gardiner D."/>
            <person name="Kazan K."/>
            <person name="Vos C."/>
            <person name="Harvey P."/>
        </authorList>
    </citation>
    <scope>NUCLEOTIDE SEQUENCE [LARGE SCALE GENOMIC DNA]</scope>
    <source>
        <strain evidence="3 4">Tr1</strain>
    </source>
</reference>
<feature type="region of interest" description="Disordered" evidence="1">
    <location>
        <begin position="80"/>
        <end position="143"/>
    </location>
</feature>
<keyword evidence="2" id="KW-0472">Membrane</keyword>
<evidence type="ECO:0000313" key="4">
    <source>
        <dbReference type="Proteomes" id="UP000236290"/>
    </source>
</evidence>
<gene>
    <name evidence="3" type="ORF">THARTR1_06462</name>
</gene>
<accession>A0A2K0U599</accession>
<name>A0A2K0U599_TRIHA</name>
<proteinExistence type="predicted"/>